<feature type="transmembrane region" description="Helical" evidence="11">
    <location>
        <begin position="43"/>
        <end position="67"/>
    </location>
</feature>
<dbReference type="CDD" id="cd13957">
    <property type="entry name" value="PT_UbiA_Cox10"/>
    <property type="match status" value="1"/>
</dbReference>
<evidence type="ECO:0000256" key="7">
    <source>
        <dbReference type="ARBA" id="ARBA00023133"/>
    </source>
</evidence>
<evidence type="ECO:0000256" key="8">
    <source>
        <dbReference type="ARBA" id="ARBA00023136"/>
    </source>
</evidence>
<feature type="transmembrane region" description="Helical" evidence="11">
    <location>
        <begin position="271"/>
        <end position="290"/>
    </location>
</feature>
<comment type="subcellular location">
    <subcellularLocation>
        <location evidence="1">Cell membrane</location>
        <topology evidence="1">Multi-pass membrane protein</topology>
    </subcellularLocation>
</comment>
<evidence type="ECO:0000256" key="3">
    <source>
        <dbReference type="ARBA" id="ARBA00022475"/>
    </source>
</evidence>
<evidence type="ECO:0000256" key="9">
    <source>
        <dbReference type="ARBA" id="ARBA00040810"/>
    </source>
</evidence>
<organism evidence="12">
    <name type="scientific">marine metagenome</name>
    <dbReference type="NCBI Taxonomy" id="408172"/>
    <lineage>
        <taxon>unclassified sequences</taxon>
        <taxon>metagenomes</taxon>
        <taxon>ecological metagenomes</taxon>
    </lineage>
</organism>
<gene>
    <name evidence="12" type="ORF">METZ01_LOCUS63783</name>
</gene>
<evidence type="ECO:0000256" key="4">
    <source>
        <dbReference type="ARBA" id="ARBA00022679"/>
    </source>
</evidence>
<evidence type="ECO:0000313" key="12">
    <source>
        <dbReference type="EMBL" id="SVA10929.1"/>
    </source>
</evidence>
<dbReference type="GO" id="GO:0005886">
    <property type="term" value="C:plasma membrane"/>
    <property type="evidence" value="ECO:0007669"/>
    <property type="project" value="UniProtKB-SubCell"/>
</dbReference>
<dbReference type="EMBL" id="UINC01003992">
    <property type="protein sequence ID" value="SVA10929.1"/>
    <property type="molecule type" value="Genomic_DNA"/>
</dbReference>
<evidence type="ECO:0000256" key="2">
    <source>
        <dbReference type="ARBA" id="ARBA00004919"/>
    </source>
</evidence>
<feature type="transmembrane region" description="Helical" evidence="11">
    <location>
        <begin position="165"/>
        <end position="189"/>
    </location>
</feature>
<dbReference type="PANTHER" id="PTHR43448:SF7">
    <property type="entry name" value="4-HYDROXYBENZOATE SOLANESYLTRANSFERASE"/>
    <property type="match status" value="1"/>
</dbReference>
<keyword evidence="7" id="KW-0350">Heme biosynthesis</keyword>
<evidence type="ECO:0000256" key="10">
    <source>
        <dbReference type="ARBA" id="ARBA00042475"/>
    </source>
</evidence>
<dbReference type="PANTHER" id="PTHR43448">
    <property type="entry name" value="PROTOHEME IX FARNESYLTRANSFERASE, MITOCHONDRIAL"/>
    <property type="match status" value="1"/>
</dbReference>
<keyword evidence="4" id="KW-0808">Transferase</keyword>
<dbReference type="Gene3D" id="1.10.357.140">
    <property type="entry name" value="UbiA prenyltransferase"/>
    <property type="match status" value="1"/>
</dbReference>
<reference evidence="12" key="1">
    <citation type="submission" date="2018-05" db="EMBL/GenBank/DDBJ databases">
        <authorList>
            <person name="Lanie J.A."/>
            <person name="Ng W.-L."/>
            <person name="Kazmierczak K.M."/>
            <person name="Andrzejewski T.M."/>
            <person name="Davidsen T.M."/>
            <person name="Wayne K.J."/>
            <person name="Tettelin H."/>
            <person name="Glass J.I."/>
            <person name="Rusch D."/>
            <person name="Podicherti R."/>
            <person name="Tsui H.-C.T."/>
            <person name="Winkler M.E."/>
        </authorList>
    </citation>
    <scope>NUCLEOTIDE SEQUENCE</scope>
</reference>
<feature type="non-terminal residue" evidence="12">
    <location>
        <position position="1"/>
    </location>
</feature>
<feature type="transmembrane region" description="Helical" evidence="11">
    <location>
        <begin position="239"/>
        <end position="259"/>
    </location>
</feature>
<dbReference type="InterPro" id="IPR044878">
    <property type="entry name" value="UbiA_sf"/>
</dbReference>
<dbReference type="InterPro" id="IPR000537">
    <property type="entry name" value="UbiA_prenyltransferase"/>
</dbReference>
<accession>A0A381T593</accession>
<name>A0A381T593_9ZZZZ</name>
<comment type="pathway">
    <text evidence="2">Porphyrin-containing compound metabolism; heme O biosynthesis; heme O from protoheme: step 1/1.</text>
</comment>
<keyword evidence="5 11" id="KW-0812">Transmembrane</keyword>
<feature type="transmembrane region" description="Helical" evidence="11">
    <location>
        <begin position="21"/>
        <end position="37"/>
    </location>
</feature>
<feature type="transmembrane region" description="Helical" evidence="11">
    <location>
        <begin position="140"/>
        <end position="159"/>
    </location>
</feature>
<evidence type="ECO:0000256" key="11">
    <source>
        <dbReference type="SAM" id="Phobius"/>
    </source>
</evidence>
<keyword evidence="8 11" id="KW-0472">Membrane</keyword>
<proteinExistence type="inferred from homology"/>
<keyword evidence="3" id="KW-1003">Cell membrane</keyword>
<dbReference type="Pfam" id="PF01040">
    <property type="entry name" value="UbiA"/>
    <property type="match status" value="1"/>
</dbReference>
<dbReference type="NCBIfam" id="TIGR01473">
    <property type="entry name" value="cyoE_ctaB"/>
    <property type="match status" value="1"/>
</dbReference>
<evidence type="ECO:0000256" key="1">
    <source>
        <dbReference type="ARBA" id="ARBA00004651"/>
    </source>
</evidence>
<evidence type="ECO:0000256" key="5">
    <source>
        <dbReference type="ARBA" id="ARBA00022692"/>
    </source>
</evidence>
<protein>
    <recommendedName>
        <fullName evidence="9">Protoheme IX farnesyltransferase</fullName>
    </recommendedName>
    <alternativeName>
        <fullName evidence="10">Heme B farnesyltransferase</fullName>
    </alternativeName>
</protein>
<dbReference type="GO" id="GO:0006783">
    <property type="term" value="P:heme biosynthetic process"/>
    <property type="evidence" value="ECO:0007669"/>
    <property type="project" value="UniProtKB-KW"/>
</dbReference>
<evidence type="ECO:0000256" key="6">
    <source>
        <dbReference type="ARBA" id="ARBA00022989"/>
    </source>
</evidence>
<sequence length="292" mass="31017">VAVAVPGSRIADFIALTKPRLNSLVLVTTTVCFYLAAPDAGVVWLIGPTIIGTALVAGGAAALNQVYERKADGLMHRTRHRPLPSGRLLPAEARGFGIALSLIGLAVLTYTRPLAAGLALATIVTYVLIYTPLKCRTPFATVVGAVPGALPAALGWVAASGSMTLEAWVLFGIVFLWQIPHFLAIAWIYREDFARAGFQVLPVVEPSGRRTARHVLLFLAGLLPVSLAPAWIGMAGTPYLLGTTLLGFGFAALSVRFALHRSTQTARNLFVGSLVYLPLLWVLLISSRLLSG</sequence>
<feature type="transmembrane region" description="Helical" evidence="11">
    <location>
        <begin position="114"/>
        <end position="133"/>
    </location>
</feature>
<dbReference type="InterPro" id="IPR006369">
    <property type="entry name" value="Protohaem_IX_farnesylTrfase"/>
</dbReference>
<feature type="transmembrane region" description="Helical" evidence="11">
    <location>
        <begin position="88"/>
        <end position="108"/>
    </location>
</feature>
<dbReference type="HAMAP" id="MF_00154">
    <property type="entry name" value="CyoE_CtaB"/>
    <property type="match status" value="1"/>
</dbReference>
<dbReference type="AlphaFoldDB" id="A0A381T593"/>
<feature type="transmembrane region" description="Helical" evidence="11">
    <location>
        <begin position="215"/>
        <end position="233"/>
    </location>
</feature>
<dbReference type="GO" id="GO:0008495">
    <property type="term" value="F:protoheme IX farnesyltransferase activity"/>
    <property type="evidence" value="ECO:0007669"/>
    <property type="project" value="InterPro"/>
</dbReference>
<keyword evidence="6 11" id="KW-1133">Transmembrane helix</keyword>